<proteinExistence type="predicted"/>
<dbReference type="Proteomes" id="UP001597286">
    <property type="component" value="Unassembled WGS sequence"/>
</dbReference>
<accession>A0ABW4P1F4</accession>
<keyword evidence="2" id="KW-1185">Reference proteome</keyword>
<gene>
    <name evidence="1" type="ORF">ACFSJG_08235</name>
</gene>
<evidence type="ECO:0000313" key="2">
    <source>
        <dbReference type="Proteomes" id="UP001597286"/>
    </source>
</evidence>
<dbReference type="EMBL" id="JBHUFB010000009">
    <property type="protein sequence ID" value="MFD1812199.1"/>
    <property type="molecule type" value="Genomic_DNA"/>
</dbReference>
<sequence length="243" mass="27388">MSTAPSVDRFRRLARSSPWLWQTIEFRWRVYDGAERHAWIRRPGDLRVEDADGEPIQSAQTTKPFPGAMVGVRGGGWEPMPGRWPSAIDPPRDPDGLVTVVPDEVDVDYDSPFFENYHWVAMLNPVEFADPVHCRDRTGLPVDLTELAVVDHRGRRAWEALAQPTAVYDPRCDCCPLLAGGYDGENDAWIPGPPSRVRLDEETGVCVRIEQGGSLDLDVDIVRVDGTLDDALFVAPRRRLFRR</sequence>
<reference evidence="2" key="1">
    <citation type="journal article" date="2019" name="Int. J. Syst. Evol. Microbiol.">
        <title>The Global Catalogue of Microorganisms (GCM) 10K type strain sequencing project: providing services to taxonomists for standard genome sequencing and annotation.</title>
        <authorList>
            <consortium name="The Broad Institute Genomics Platform"/>
            <consortium name="The Broad Institute Genome Sequencing Center for Infectious Disease"/>
            <person name="Wu L."/>
            <person name="Ma J."/>
        </authorList>
    </citation>
    <scope>NUCLEOTIDE SEQUENCE [LARGE SCALE GENOMIC DNA]</scope>
    <source>
        <strain evidence="2">DT72</strain>
    </source>
</reference>
<protein>
    <submittedName>
        <fullName evidence="1">Uncharacterized protein</fullName>
    </submittedName>
</protein>
<name>A0ABW4P1F4_9NOCA</name>
<comment type="caution">
    <text evidence="1">The sequence shown here is derived from an EMBL/GenBank/DDBJ whole genome shotgun (WGS) entry which is preliminary data.</text>
</comment>
<organism evidence="1 2">
    <name type="scientific">Rhodococcus gannanensis</name>
    <dbReference type="NCBI Taxonomy" id="1960308"/>
    <lineage>
        <taxon>Bacteria</taxon>
        <taxon>Bacillati</taxon>
        <taxon>Actinomycetota</taxon>
        <taxon>Actinomycetes</taxon>
        <taxon>Mycobacteriales</taxon>
        <taxon>Nocardiaceae</taxon>
        <taxon>Rhodococcus</taxon>
    </lineage>
</organism>
<evidence type="ECO:0000313" key="1">
    <source>
        <dbReference type="EMBL" id="MFD1812199.1"/>
    </source>
</evidence>
<dbReference type="RefSeq" id="WP_378484716.1">
    <property type="nucleotide sequence ID" value="NZ_JBHUFB010000009.1"/>
</dbReference>